<name>A0A4Y2DLZ9_ARAVE</name>
<dbReference type="EMBL" id="BGPR01090090">
    <property type="protein sequence ID" value="GBM17957.1"/>
    <property type="molecule type" value="Genomic_DNA"/>
</dbReference>
<accession>A0A4Y2DLZ9</accession>
<proteinExistence type="predicted"/>
<protein>
    <submittedName>
        <fullName evidence="1">Uncharacterized protein</fullName>
    </submittedName>
</protein>
<reference evidence="1 3" key="1">
    <citation type="journal article" date="2019" name="Sci. Rep.">
        <title>Orb-weaving spider Araneus ventricosus genome elucidates the spidroin gene catalogue.</title>
        <authorList>
            <person name="Kono N."/>
            <person name="Nakamura H."/>
            <person name="Ohtoshi R."/>
            <person name="Moran D.A.P."/>
            <person name="Shinohara A."/>
            <person name="Yoshida Y."/>
            <person name="Fujiwara M."/>
            <person name="Mori M."/>
            <person name="Tomita M."/>
            <person name="Arakawa K."/>
        </authorList>
    </citation>
    <scope>NUCLEOTIDE SEQUENCE [LARGE SCALE GENOMIC DNA]</scope>
</reference>
<gene>
    <name evidence="2" type="ORF">AVEN_19984_1</name>
    <name evidence="1" type="ORF">AVEN_265788_1</name>
</gene>
<keyword evidence="3" id="KW-1185">Reference proteome</keyword>
<organism evidence="1 3">
    <name type="scientific">Araneus ventricosus</name>
    <name type="common">Orbweaver spider</name>
    <name type="synonym">Epeira ventricosa</name>
    <dbReference type="NCBI Taxonomy" id="182803"/>
    <lineage>
        <taxon>Eukaryota</taxon>
        <taxon>Metazoa</taxon>
        <taxon>Ecdysozoa</taxon>
        <taxon>Arthropoda</taxon>
        <taxon>Chelicerata</taxon>
        <taxon>Arachnida</taxon>
        <taxon>Araneae</taxon>
        <taxon>Araneomorphae</taxon>
        <taxon>Entelegynae</taxon>
        <taxon>Araneoidea</taxon>
        <taxon>Araneidae</taxon>
        <taxon>Araneus</taxon>
    </lineage>
</organism>
<dbReference type="AlphaFoldDB" id="A0A4Y2DLZ9"/>
<comment type="caution">
    <text evidence="1">The sequence shown here is derived from an EMBL/GenBank/DDBJ whole genome shotgun (WGS) entry which is preliminary data.</text>
</comment>
<dbReference type="Proteomes" id="UP000499080">
    <property type="component" value="Unassembled WGS sequence"/>
</dbReference>
<evidence type="ECO:0000313" key="3">
    <source>
        <dbReference type="Proteomes" id="UP000499080"/>
    </source>
</evidence>
<evidence type="ECO:0000313" key="2">
    <source>
        <dbReference type="EMBL" id="GBM17957.1"/>
    </source>
</evidence>
<feature type="non-terminal residue" evidence="1">
    <location>
        <position position="1"/>
    </location>
</feature>
<sequence length="79" mass="8679">GDPAPGIEDCPSRGLGGFRVSPPLSAPGLCLPWPRIAVFPALQGKGCRRLQDSVIMFGFRREVSLRRRAPDYRPSDSDR</sequence>
<dbReference type="EMBL" id="BGPR01090062">
    <property type="protein sequence ID" value="GBM17833.1"/>
    <property type="molecule type" value="Genomic_DNA"/>
</dbReference>
<evidence type="ECO:0000313" key="1">
    <source>
        <dbReference type="EMBL" id="GBM17833.1"/>
    </source>
</evidence>